<gene>
    <name evidence="1" type="ORF">X975_09619</name>
</gene>
<dbReference type="EMBL" id="KK116911">
    <property type="protein sequence ID" value="KFM69068.1"/>
    <property type="molecule type" value="Genomic_DNA"/>
</dbReference>
<dbReference type="OrthoDB" id="8044182at2759"/>
<dbReference type="GO" id="GO:0003676">
    <property type="term" value="F:nucleic acid binding"/>
    <property type="evidence" value="ECO:0007669"/>
    <property type="project" value="InterPro"/>
</dbReference>
<dbReference type="Proteomes" id="UP000054359">
    <property type="component" value="Unassembled WGS sequence"/>
</dbReference>
<dbReference type="Gene3D" id="3.30.420.10">
    <property type="entry name" value="Ribonuclease H-like superfamily/Ribonuclease H"/>
    <property type="match status" value="1"/>
</dbReference>
<proteinExistence type="predicted"/>
<feature type="non-terminal residue" evidence="1">
    <location>
        <position position="80"/>
    </location>
</feature>
<accession>A0A087TVC9</accession>
<evidence type="ECO:0000313" key="2">
    <source>
        <dbReference type="Proteomes" id="UP000054359"/>
    </source>
</evidence>
<dbReference type="AlphaFoldDB" id="A0A087TVC9"/>
<name>A0A087TVC9_STEMI</name>
<keyword evidence="2" id="KW-1185">Reference proteome</keyword>
<evidence type="ECO:0000313" key="1">
    <source>
        <dbReference type="EMBL" id="KFM69068.1"/>
    </source>
</evidence>
<organism evidence="1 2">
    <name type="scientific">Stegodyphus mimosarum</name>
    <name type="common">African social velvet spider</name>
    <dbReference type="NCBI Taxonomy" id="407821"/>
    <lineage>
        <taxon>Eukaryota</taxon>
        <taxon>Metazoa</taxon>
        <taxon>Ecdysozoa</taxon>
        <taxon>Arthropoda</taxon>
        <taxon>Chelicerata</taxon>
        <taxon>Arachnida</taxon>
        <taxon>Araneae</taxon>
        <taxon>Araneomorphae</taxon>
        <taxon>Entelegynae</taxon>
        <taxon>Eresoidea</taxon>
        <taxon>Eresidae</taxon>
        <taxon>Stegodyphus</taxon>
    </lineage>
</organism>
<sequence length="80" mass="9311">MDRLFWGYLKSRVYYCNPQTLLDLKDSIPREIANIPHAMLRQAVLSTTSRCNAYLAVMAPMWKTFDLNKDILLSDTCCHQ</sequence>
<dbReference type="InterPro" id="IPR036397">
    <property type="entry name" value="RNaseH_sf"/>
</dbReference>
<reference evidence="1 2" key="1">
    <citation type="submission" date="2013-11" db="EMBL/GenBank/DDBJ databases">
        <title>Genome sequencing of Stegodyphus mimosarum.</title>
        <authorList>
            <person name="Bechsgaard J."/>
        </authorList>
    </citation>
    <scope>NUCLEOTIDE SEQUENCE [LARGE SCALE GENOMIC DNA]</scope>
</reference>
<protein>
    <submittedName>
        <fullName evidence="1">Uncharacterized protein</fullName>
    </submittedName>
</protein>